<keyword evidence="3" id="KW-1185">Reference proteome</keyword>
<dbReference type="EMBL" id="JAVMBO010000017">
    <property type="protein sequence ID" value="MDS1310798.1"/>
    <property type="molecule type" value="Genomic_DNA"/>
</dbReference>
<keyword evidence="1" id="KW-0812">Transmembrane</keyword>
<dbReference type="InterPro" id="IPR005325">
    <property type="entry name" value="DUF308_memb"/>
</dbReference>
<dbReference type="PANTHER" id="PTHR34989">
    <property type="entry name" value="PROTEIN HDED"/>
    <property type="match status" value="1"/>
</dbReference>
<name>A0ABU2HJ57_9GAMM</name>
<feature type="transmembrane region" description="Helical" evidence="1">
    <location>
        <begin position="28"/>
        <end position="46"/>
    </location>
</feature>
<dbReference type="RefSeq" id="WP_200202449.1">
    <property type="nucleotide sequence ID" value="NZ_JAVMBO010000017.1"/>
</dbReference>
<dbReference type="Proteomes" id="UP001267407">
    <property type="component" value="Unassembled WGS sequence"/>
</dbReference>
<accession>A0ABU2HJ57</accession>
<keyword evidence="1" id="KW-0472">Membrane</keyword>
<dbReference type="Pfam" id="PF03729">
    <property type="entry name" value="DUF308"/>
    <property type="match status" value="1"/>
</dbReference>
<proteinExistence type="predicted"/>
<organism evidence="2 3">
    <name type="scientific">Marinobacter xiaoshiensis</name>
    <dbReference type="NCBI Taxonomy" id="3073652"/>
    <lineage>
        <taxon>Bacteria</taxon>
        <taxon>Pseudomonadati</taxon>
        <taxon>Pseudomonadota</taxon>
        <taxon>Gammaproteobacteria</taxon>
        <taxon>Pseudomonadales</taxon>
        <taxon>Marinobacteraceae</taxon>
        <taxon>Marinobacter</taxon>
    </lineage>
</organism>
<feature type="transmembrane region" description="Helical" evidence="1">
    <location>
        <begin position="166"/>
        <end position="192"/>
    </location>
</feature>
<keyword evidence="1" id="KW-1133">Transmembrane helix</keyword>
<reference evidence="2" key="1">
    <citation type="submission" date="2023-09" db="EMBL/GenBank/DDBJ databases">
        <title>Marinobacter sediminicola sp. nov. and Marinobacter maritimum sp. nov., isolated from marine sediment.</title>
        <authorList>
            <person name="An J."/>
        </authorList>
    </citation>
    <scope>NUCLEOTIDE SEQUENCE</scope>
    <source>
        <strain evidence="2">F60267</strain>
    </source>
</reference>
<feature type="transmembrane region" description="Helical" evidence="1">
    <location>
        <begin position="109"/>
        <end position="129"/>
    </location>
</feature>
<dbReference type="PANTHER" id="PTHR34989:SF1">
    <property type="entry name" value="PROTEIN HDED"/>
    <property type="match status" value="1"/>
</dbReference>
<evidence type="ECO:0000313" key="3">
    <source>
        <dbReference type="Proteomes" id="UP001267407"/>
    </source>
</evidence>
<dbReference type="InterPro" id="IPR052712">
    <property type="entry name" value="Acid_resist_chaperone_HdeD"/>
</dbReference>
<gene>
    <name evidence="2" type="ORF">RKA07_11930</name>
</gene>
<feature type="transmembrane region" description="Helical" evidence="1">
    <location>
        <begin position="84"/>
        <end position="103"/>
    </location>
</feature>
<feature type="transmembrane region" description="Helical" evidence="1">
    <location>
        <begin position="52"/>
        <end position="72"/>
    </location>
</feature>
<evidence type="ECO:0000256" key="1">
    <source>
        <dbReference type="SAM" id="Phobius"/>
    </source>
</evidence>
<sequence>MSQSGGSVYTKSQLMVVQGVVGDLSKHWGWLLALGILFIVLGTVALGMSVAVTVATVLFFGVLLAIGGVFQIIEAFKCRGWKSILMHVLIALLYIVAGVSMITEPVAGSLVLTALLGGVFVATGLLRIVMGYHLKGTGLRWGWMVFAGVVSLVLGGMIFFQWPMSALWVIGLLIAIEMIFHGWAYVMIALALKTVR</sequence>
<evidence type="ECO:0000313" key="2">
    <source>
        <dbReference type="EMBL" id="MDS1310798.1"/>
    </source>
</evidence>
<comment type="caution">
    <text evidence="2">The sequence shown here is derived from an EMBL/GenBank/DDBJ whole genome shotgun (WGS) entry which is preliminary data.</text>
</comment>
<feature type="transmembrane region" description="Helical" evidence="1">
    <location>
        <begin position="141"/>
        <end position="160"/>
    </location>
</feature>
<protein>
    <submittedName>
        <fullName evidence="2">HdeD family acid-resistance protein</fullName>
    </submittedName>
</protein>